<dbReference type="CDD" id="cd18126">
    <property type="entry name" value="GAPDH_I_C"/>
    <property type="match status" value="1"/>
</dbReference>
<dbReference type="Pfam" id="PF00044">
    <property type="entry name" value="Gp_dh_N"/>
    <property type="match status" value="1"/>
</dbReference>
<dbReference type="Pfam" id="PF02800">
    <property type="entry name" value="Gp_dh_C"/>
    <property type="match status" value="1"/>
</dbReference>
<dbReference type="GO" id="GO:0050661">
    <property type="term" value="F:NADP binding"/>
    <property type="evidence" value="ECO:0007669"/>
    <property type="project" value="InterPro"/>
</dbReference>
<evidence type="ECO:0000256" key="12">
    <source>
        <dbReference type="RuleBase" id="RU361160"/>
    </source>
</evidence>
<dbReference type="NCBIfam" id="TIGR01534">
    <property type="entry name" value="GAPDH-I"/>
    <property type="match status" value="1"/>
</dbReference>
<reference evidence="14 15" key="1">
    <citation type="submission" date="2016-04" db="EMBL/GenBank/DDBJ databases">
        <title>A degradative enzymes factory behind the ericoid mycorrhizal symbiosis.</title>
        <authorList>
            <consortium name="DOE Joint Genome Institute"/>
            <person name="Martino E."/>
            <person name="Morin E."/>
            <person name="Grelet G."/>
            <person name="Kuo A."/>
            <person name="Kohler A."/>
            <person name="Daghino S."/>
            <person name="Barry K."/>
            <person name="Choi C."/>
            <person name="Cichocki N."/>
            <person name="Clum A."/>
            <person name="Copeland A."/>
            <person name="Hainaut M."/>
            <person name="Haridas S."/>
            <person name="Labutti K."/>
            <person name="Lindquist E."/>
            <person name="Lipzen A."/>
            <person name="Khouja H.-R."/>
            <person name="Murat C."/>
            <person name="Ohm R."/>
            <person name="Olson A."/>
            <person name="Spatafora J."/>
            <person name="Veneault-Fourrey C."/>
            <person name="Henrissat B."/>
            <person name="Grigoriev I."/>
            <person name="Martin F."/>
            <person name="Perotto S."/>
        </authorList>
    </citation>
    <scope>NUCLEOTIDE SEQUENCE [LARGE SCALE GENOMIC DNA]</scope>
    <source>
        <strain evidence="14 15">F</strain>
    </source>
</reference>
<feature type="active site" description="Nucleophile" evidence="7">
    <location>
        <position position="179"/>
    </location>
</feature>
<evidence type="ECO:0000256" key="7">
    <source>
        <dbReference type="PIRSR" id="PIRSR000149-1"/>
    </source>
</evidence>
<feature type="site" description="Activates thiol group during catalysis" evidence="10">
    <location>
        <position position="206"/>
    </location>
</feature>
<feature type="binding site" evidence="8">
    <location>
        <position position="209"/>
    </location>
    <ligand>
        <name>D-glyceraldehyde 3-phosphate</name>
        <dbReference type="ChEBI" id="CHEBI:59776"/>
    </ligand>
</feature>
<sequence length="368" mass="39795">MAPSSTDARETQSDWAAPRPTKVGINGFGRIGRSVLRASLLREDLAVVAINHTCASIDDVIHEICYDSTHGPVARLTGIGRLDVFPINDHTLSLGGQHVHLFSTRDITQIPWAEVGVEFVVESTGKFTSSLLAKVHIESGGARKVLISAPSKDSPTLVYGVNSQDYLINRPDVISCASCTTNCLAPIAKVLDGNFGIAQALMTTVHASTRSQHVLDGYSKRDRRAGRSVLGNVIPTSTGAAKAVSKVLPQLDGKLTGLSLRVPICNVSLVDLTVNLEKSTSLAEIFEKFEEASLGALKGVVQVEVDELVSCDFQGNSHSAVIDAKACVELNSKFFKILAWYDNEWAYSVRLLDMLAYMAKVEYIRPEI</sequence>
<dbReference type="InterPro" id="IPR006424">
    <property type="entry name" value="Glyceraldehyde-3-P_DH_1"/>
</dbReference>
<dbReference type="OrthoDB" id="1152826at2759"/>
<dbReference type="EMBL" id="KZ613956">
    <property type="protein sequence ID" value="PMD33453.1"/>
    <property type="molecule type" value="Genomic_DNA"/>
</dbReference>
<dbReference type="PROSITE" id="PS00071">
    <property type="entry name" value="GAPDH"/>
    <property type="match status" value="1"/>
</dbReference>
<dbReference type="UniPathway" id="UPA00109">
    <property type="reaction ID" value="UER00184"/>
</dbReference>
<dbReference type="GO" id="GO:0051287">
    <property type="term" value="F:NAD binding"/>
    <property type="evidence" value="ECO:0007669"/>
    <property type="project" value="UniProtKB-UniRule"/>
</dbReference>
<dbReference type="Gene3D" id="3.30.360.10">
    <property type="entry name" value="Dihydrodipicolinate Reductase, domain 2"/>
    <property type="match status" value="1"/>
</dbReference>
<evidence type="ECO:0000313" key="15">
    <source>
        <dbReference type="Proteomes" id="UP000235786"/>
    </source>
</evidence>
<gene>
    <name evidence="14" type="ORF">L207DRAFT_548039</name>
</gene>
<organism evidence="14 15">
    <name type="scientific">Hyaloscypha variabilis (strain UAMH 11265 / GT02V1 / F)</name>
    <name type="common">Meliniomyces variabilis</name>
    <dbReference type="NCBI Taxonomy" id="1149755"/>
    <lineage>
        <taxon>Eukaryota</taxon>
        <taxon>Fungi</taxon>
        <taxon>Dikarya</taxon>
        <taxon>Ascomycota</taxon>
        <taxon>Pezizomycotina</taxon>
        <taxon>Leotiomycetes</taxon>
        <taxon>Helotiales</taxon>
        <taxon>Hyaloscyphaceae</taxon>
        <taxon>Hyaloscypha</taxon>
        <taxon>Hyaloscypha variabilis</taxon>
    </lineage>
</organism>
<keyword evidence="9" id="KW-0547">Nucleotide-binding</keyword>
<name>A0A2J6R4L9_HYAVF</name>
<evidence type="ECO:0000259" key="13">
    <source>
        <dbReference type="SMART" id="SM00846"/>
    </source>
</evidence>
<dbReference type="FunFam" id="3.40.50.720:FF:000001">
    <property type="entry name" value="Glyceraldehyde-3-phosphate dehydrogenase"/>
    <property type="match status" value="1"/>
</dbReference>
<evidence type="ECO:0000256" key="1">
    <source>
        <dbReference type="ARBA" id="ARBA00004869"/>
    </source>
</evidence>
<dbReference type="InterPro" id="IPR020829">
    <property type="entry name" value="GlycerAld_3-P_DH_cat"/>
</dbReference>
<dbReference type="InterPro" id="IPR036291">
    <property type="entry name" value="NAD(P)-bd_dom_sf"/>
</dbReference>
<dbReference type="AlphaFoldDB" id="A0A2J6R4L9"/>
<evidence type="ECO:0000256" key="4">
    <source>
        <dbReference type="ARBA" id="ARBA00023002"/>
    </source>
</evidence>
<evidence type="ECO:0000256" key="9">
    <source>
        <dbReference type="PIRSR" id="PIRSR000149-3"/>
    </source>
</evidence>
<dbReference type="PRINTS" id="PR00078">
    <property type="entry name" value="G3PDHDRGNASE"/>
</dbReference>
<keyword evidence="15" id="KW-1185">Reference proteome</keyword>
<evidence type="ECO:0000256" key="3">
    <source>
        <dbReference type="ARBA" id="ARBA00011881"/>
    </source>
</evidence>
<feature type="binding site" evidence="8">
    <location>
        <begin position="238"/>
        <end position="239"/>
    </location>
    <ligand>
        <name>D-glyceraldehyde 3-phosphate</name>
        <dbReference type="ChEBI" id="CHEBI:59776"/>
    </ligand>
</feature>
<dbReference type="InterPro" id="IPR020831">
    <property type="entry name" value="GlycerAld/Erythrose_P_DH"/>
</dbReference>
<dbReference type="PANTHER" id="PTHR10836">
    <property type="entry name" value="GLYCERALDEHYDE 3-PHOSPHATE DEHYDROGENASE"/>
    <property type="match status" value="1"/>
</dbReference>
<keyword evidence="4 12" id="KW-0560">Oxidoreductase</keyword>
<feature type="binding site" evidence="8">
    <location>
        <position position="261"/>
    </location>
    <ligand>
        <name>D-glyceraldehyde 3-phosphate</name>
        <dbReference type="ChEBI" id="CHEBI:59776"/>
    </ligand>
</feature>
<feature type="binding site" evidence="9">
    <location>
        <begin position="30"/>
        <end position="31"/>
    </location>
    <ligand>
        <name>NAD(+)</name>
        <dbReference type="ChEBI" id="CHEBI:57540"/>
    </ligand>
</feature>
<comment type="subunit">
    <text evidence="3 12">Homotetramer.</text>
</comment>
<dbReference type="GO" id="GO:0005829">
    <property type="term" value="C:cytosol"/>
    <property type="evidence" value="ECO:0007669"/>
    <property type="project" value="TreeGrafter"/>
</dbReference>
<dbReference type="GO" id="GO:0004365">
    <property type="term" value="F:glyceraldehyde-3-phosphate dehydrogenase (NAD+) (phosphorylating) activity"/>
    <property type="evidence" value="ECO:0007669"/>
    <property type="project" value="UniProtKB-UniRule"/>
</dbReference>
<evidence type="ECO:0000256" key="8">
    <source>
        <dbReference type="PIRSR" id="PIRSR000149-2"/>
    </source>
</evidence>
<dbReference type="EC" id="1.2.1.12" evidence="12"/>
<evidence type="ECO:0000256" key="2">
    <source>
        <dbReference type="ARBA" id="ARBA00007406"/>
    </source>
</evidence>
<feature type="binding site" evidence="9">
    <location>
        <position position="148"/>
    </location>
    <ligand>
        <name>NAD(+)</name>
        <dbReference type="ChEBI" id="CHEBI:57540"/>
    </ligand>
</feature>
<dbReference type="SUPFAM" id="SSF55347">
    <property type="entry name" value="Glyceraldehyde-3-phosphate dehydrogenase-like, C-terminal domain"/>
    <property type="match status" value="1"/>
</dbReference>
<evidence type="ECO:0000256" key="10">
    <source>
        <dbReference type="PIRSR" id="PIRSR000149-4"/>
    </source>
</evidence>
<dbReference type="STRING" id="1149755.A0A2J6R4L9"/>
<comment type="catalytic activity">
    <reaction evidence="12">
        <text>D-glyceraldehyde 3-phosphate + phosphate + NAD(+) = (2R)-3-phospho-glyceroyl phosphate + NADH + H(+)</text>
        <dbReference type="Rhea" id="RHEA:10300"/>
        <dbReference type="ChEBI" id="CHEBI:15378"/>
        <dbReference type="ChEBI" id="CHEBI:43474"/>
        <dbReference type="ChEBI" id="CHEBI:57540"/>
        <dbReference type="ChEBI" id="CHEBI:57604"/>
        <dbReference type="ChEBI" id="CHEBI:57945"/>
        <dbReference type="ChEBI" id="CHEBI:59776"/>
        <dbReference type="EC" id="1.2.1.12"/>
    </reaction>
</comment>
<comment type="similarity">
    <text evidence="2 11">Belongs to the glyceraldehyde-3-phosphate dehydrogenase family.</text>
</comment>
<proteinExistence type="inferred from homology"/>
<dbReference type="InterPro" id="IPR020830">
    <property type="entry name" value="GlycerAld_3-P_DH_AS"/>
</dbReference>
<evidence type="ECO:0000256" key="6">
    <source>
        <dbReference type="ARBA" id="ARBA00023152"/>
    </source>
</evidence>
<protein>
    <recommendedName>
        <fullName evidence="12">Glyceraldehyde-3-phosphate dehydrogenase</fullName>
        <ecNumber evidence="12">1.2.1.12</ecNumber>
    </recommendedName>
</protein>
<feature type="binding site" evidence="8">
    <location>
        <begin position="178"/>
        <end position="180"/>
    </location>
    <ligand>
        <name>D-glyceraldehyde 3-phosphate</name>
        <dbReference type="ChEBI" id="CHEBI:59776"/>
    </ligand>
</feature>
<dbReference type="SUPFAM" id="SSF51735">
    <property type="entry name" value="NAD(P)-binding Rossmann-fold domains"/>
    <property type="match status" value="1"/>
</dbReference>
<accession>A0A2J6R4L9</accession>
<feature type="domain" description="Glyceraldehyde 3-phosphate dehydrogenase NAD(P) binding" evidence="13">
    <location>
        <begin position="21"/>
        <end position="179"/>
    </location>
</feature>
<evidence type="ECO:0000256" key="5">
    <source>
        <dbReference type="ARBA" id="ARBA00023027"/>
    </source>
</evidence>
<dbReference type="PIRSF" id="PIRSF000149">
    <property type="entry name" value="GAP_DH"/>
    <property type="match status" value="1"/>
</dbReference>
<dbReference type="Gene3D" id="3.40.50.720">
    <property type="entry name" value="NAD(P)-binding Rossmann-like Domain"/>
    <property type="match status" value="1"/>
</dbReference>
<dbReference type="GO" id="GO:0006096">
    <property type="term" value="P:glycolytic process"/>
    <property type="evidence" value="ECO:0007669"/>
    <property type="project" value="UniProtKB-UniPathway"/>
</dbReference>
<keyword evidence="5 9" id="KW-0520">NAD</keyword>
<dbReference type="CDD" id="cd05214">
    <property type="entry name" value="GAPDH_I_N"/>
    <property type="match status" value="1"/>
</dbReference>
<evidence type="ECO:0000313" key="14">
    <source>
        <dbReference type="EMBL" id="PMD33453.1"/>
    </source>
</evidence>
<feature type="binding site" evidence="9">
    <location>
        <position position="105"/>
    </location>
    <ligand>
        <name>NAD(+)</name>
        <dbReference type="ChEBI" id="CHEBI:57540"/>
    </ligand>
</feature>
<keyword evidence="6 12" id="KW-0324">Glycolysis</keyword>
<comment type="pathway">
    <text evidence="1 12">Carbohydrate degradation; glycolysis; pyruvate from D-glyceraldehyde 3-phosphate: step 1/5.</text>
</comment>
<dbReference type="GO" id="GO:0006006">
    <property type="term" value="P:glucose metabolic process"/>
    <property type="evidence" value="ECO:0007669"/>
    <property type="project" value="InterPro"/>
</dbReference>
<dbReference type="SMART" id="SM00846">
    <property type="entry name" value="Gp_dh_N"/>
    <property type="match status" value="1"/>
</dbReference>
<feature type="binding site" evidence="9">
    <location>
        <position position="343"/>
    </location>
    <ligand>
        <name>NAD(+)</name>
        <dbReference type="ChEBI" id="CHEBI:57540"/>
    </ligand>
</feature>
<evidence type="ECO:0000256" key="11">
    <source>
        <dbReference type="RuleBase" id="RU000397"/>
    </source>
</evidence>
<dbReference type="InterPro" id="IPR020828">
    <property type="entry name" value="GlycerAld_3-P_DH_NAD(P)-bd"/>
</dbReference>
<dbReference type="PANTHER" id="PTHR10836:SF134">
    <property type="entry name" value="GLYCERALDEHYDE-3-PHOSPHATE DEHYDROGENASE (PHOSPHORYLATING)"/>
    <property type="match status" value="1"/>
</dbReference>
<dbReference type="FunFam" id="3.30.360.10:FF:000001">
    <property type="entry name" value="Glyceraldehyde-3-phosphate dehydrogenase"/>
    <property type="match status" value="1"/>
</dbReference>
<dbReference type="Proteomes" id="UP000235786">
    <property type="component" value="Unassembled WGS sequence"/>
</dbReference>